<dbReference type="GO" id="GO:0015833">
    <property type="term" value="P:peptide transport"/>
    <property type="evidence" value="ECO:0007669"/>
    <property type="project" value="TreeGrafter"/>
</dbReference>
<dbReference type="Pfam" id="PF00496">
    <property type="entry name" value="SBP_bac_5"/>
    <property type="match status" value="1"/>
</dbReference>
<evidence type="ECO:0000256" key="2">
    <source>
        <dbReference type="ARBA" id="ARBA00022448"/>
    </source>
</evidence>
<dbReference type="Gene3D" id="3.40.190.10">
    <property type="entry name" value="Periplasmic binding protein-like II"/>
    <property type="match status" value="1"/>
</dbReference>
<sequence length="539" mass="59927">MKGIKNFKRSNRKYLALLMAALTAAASLSACSGSTSGDASQSSSAKTENNGSGAAGSVLRVGRTWDSGSGNFDPATFSGISFQFGPDVFESLLTYNDKQEPAPYLAESWETSDDLKTYTFKLREGVQFHYGFGEMKASDVVFSVGRLLDPTINNTATNSTNLGLANIESVEAADDYMVVFTLKEGDVFFPDKVARSYLTITSQKAVEEMGLEEYQKRPIGTGPFMLEEGGVPGEKYCTVKFDDYWGRKAKLDRVEYYVIPDDVTLANAMEAGEIDTYDVNNLEKVEEYMADPDTYVLLNARDSAQSYIGINANFEPLNDPKVREAIALSIDRDMVCDEYFKGTEEKSKGFLPTFCRYALEDYWNPEYNPEKAKQLLAEAGYPDGFAIDMYAPNDTLSAGPATLVQQFLTQIGLKVDLQTVDFGVWLDKAKAGEIPIYLFWDSCPVIPDNVLKQFTSESTINYIAYNDPEYDRIVAAAVEENDLAKKAELYNEAQKNIMDSGCLYTMTTYSIHQVVNPRVKDLKITTGLMLTCREAYIEE</sequence>
<feature type="region of interest" description="Disordered" evidence="4">
    <location>
        <begin position="34"/>
        <end position="53"/>
    </location>
</feature>
<dbReference type="InterPro" id="IPR039424">
    <property type="entry name" value="SBP_5"/>
</dbReference>
<keyword evidence="2" id="KW-0813">Transport</keyword>
<dbReference type="CDD" id="cd00995">
    <property type="entry name" value="PBP2_NikA_DppA_OppA_like"/>
    <property type="match status" value="1"/>
</dbReference>
<evidence type="ECO:0000256" key="5">
    <source>
        <dbReference type="SAM" id="SignalP"/>
    </source>
</evidence>
<feature type="chain" id="PRO_5039136792" evidence="5">
    <location>
        <begin position="31"/>
        <end position="539"/>
    </location>
</feature>
<proteinExistence type="inferred from homology"/>
<feature type="domain" description="Solute-binding protein family 5" evidence="6">
    <location>
        <begin position="100"/>
        <end position="459"/>
    </location>
</feature>
<dbReference type="GO" id="GO:0042597">
    <property type="term" value="C:periplasmic space"/>
    <property type="evidence" value="ECO:0007669"/>
    <property type="project" value="UniProtKB-ARBA"/>
</dbReference>
<dbReference type="RefSeq" id="WP_044910901.1">
    <property type="nucleotide sequence ID" value="NZ_CABKPP010000003.1"/>
</dbReference>
<dbReference type="Gene3D" id="3.10.105.10">
    <property type="entry name" value="Dipeptide-binding Protein, Domain 3"/>
    <property type="match status" value="1"/>
</dbReference>
<evidence type="ECO:0000256" key="4">
    <source>
        <dbReference type="SAM" id="MobiDB-lite"/>
    </source>
</evidence>
<accession>A0A6N3EFS5</accession>
<dbReference type="SUPFAM" id="SSF53850">
    <property type="entry name" value="Periplasmic binding protein-like II"/>
    <property type="match status" value="1"/>
</dbReference>
<protein>
    <submittedName>
        <fullName evidence="7">Heme-binding protein A</fullName>
    </submittedName>
</protein>
<reference evidence="7" key="1">
    <citation type="submission" date="2019-11" db="EMBL/GenBank/DDBJ databases">
        <authorList>
            <person name="Feng L."/>
        </authorList>
    </citation>
    <scope>NUCLEOTIDE SEQUENCE</scope>
    <source>
        <strain evidence="7">CsymbiosumLFYP84</strain>
    </source>
</reference>
<keyword evidence="3 5" id="KW-0732">Signal</keyword>
<dbReference type="InterPro" id="IPR030678">
    <property type="entry name" value="Peptide/Ni-bd"/>
</dbReference>
<evidence type="ECO:0000256" key="1">
    <source>
        <dbReference type="ARBA" id="ARBA00005695"/>
    </source>
</evidence>
<gene>
    <name evidence="7" type="primary">hbpA_2</name>
    <name evidence="7" type="ORF">CSLFYP84_02053</name>
</gene>
<dbReference type="GO" id="GO:1904680">
    <property type="term" value="F:peptide transmembrane transporter activity"/>
    <property type="evidence" value="ECO:0007669"/>
    <property type="project" value="TreeGrafter"/>
</dbReference>
<comment type="similarity">
    <text evidence="1">Belongs to the bacterial solute-binding protein 5 family.</text>
</comment>
<name>A0A6N3EFS5_CLOSY</name>
<feature type="compositionally biased region" description="Low complexity" evidence="4">
    <location>
        <begin position="34"/>
        <end position="45"/>
    </location>
</feature>
<evidence type="ECO:0000313" key="7">
    <source>
        <dbReference type="EMBL" id="VYU38784.1"/>
    </source>
</evidence>
<evidence type="ECO:0000259" key="6">
    <source>
        <dbReference type="Pfam" id="PF00496"/>
    </source>
</evidence>
<evidence type="ECO:0000256" key="3">
    <source>
        <dbReference type="ARBA" id="ARBA00022729"/>
    </source>
</evidence>
<dbReference type="EMBL" id="CACRUA010000025">
    <property type="protein sequence ID" value="VYU38784.1"/>
    <property type="molecule type" value="Genomic_DNA"/>
</dbReference>
<dbReference type="GO" id="GO:0043190">
    <property type="term" value="C:ATP-binding cassette (ABC) transporter complex"/>
    <property type="evidence" value="ECO:0007669"/>
    <property type="project" value="InterPro"/>
</dbReference>
<organism evidence="7">
    <name type="scientific">Clostridium symbiosum</name>
    <name type="common">Bacteroides symbiosus</name>
    <dbReference type="NCBI Taxonomy" id="1512"/>
    <lineage>
        <taxon>Bacteria</taxon>
        <taxon>Bacillati</taxon>
        <taxon>Bacillota</taxon>
        <taxon>Clostridia</taxon>
        <taxon>Lachnospirales</taxon>
        <taxon>Lachnospiraceae</taxon>
        <taxon>Otoolea</taxon>
    </lineage>
</organism>
<dbReference type="InterPro" id="IPR000914">
    <property type="entry name" value="SBP_5_dom"/>
</dbReference>
<dbReference type="Gene3D" id="3.90.76.10">
    <property type="entry name" value="Dipeptide-binding Protein, Domain 1"/>
    <property type="match status" value="1"/>
</dbReference>
<feature type="signal peptide" evidence="5">
    <location>
        <begin position="1"/>
        <end position="30"/>
    </location>
</feature>
<dbReference type="AlphaFoldDB" id="A0A6N3EFS5"/>
<dbReference type="PANTHER" id="PTHR30290:SF9">
    <property type="entry name" value="OLIGOPEPTIDE-BINDING PROTEIN APPA"/>
    <property type="match status" value="1"/>
</dbReference>
<dbReference type="PIRSF" id="PIRSF002741">
    <property type="entry name" value="MppA"/>
    <property type="match status" value="1"/>
</dbReference>
<dbReference type="PROSITE" id="PS51257">
    <property type="entry name" value="PROKAR_LIPOPROTEIN"/>
    <property type="match status" value="1"/>
</dbReference>
<dbReference type="PANTHER" id="PTHR30290">
    <property type="entry name" value="PERIPLASMIC BINDING COMPONENT OF ABC TRANSPORTER"/>
    <property type="match status" value="1"/>
</dbReference>